<evidence type="ECO:0000313" key="4">
    <source>
        <dbReference type="EMBL" id="QJW99908.1"/>
    </source>
</evidence>
<organism evidence="4 5">
    <name type="scientific">Frigoriglobus tundricola</name>
    <dbReference type="NCBI Taxonomy" id="2774151"/>
    <lineage>
        <taxon>Bacteria</taxon>
        <taxon>Pseudomonadati</taxon>
        <taxon>Planctomycetota</taxon>
        <taxon>Planctomycetia</taxon>
        <taxon>Gemmatales</taxon>
        <taxon>Gemmataceae</taxon>
        <taxon>Frigoriglobus</taxon>
    </lineage>
</organism>
<evidence type="ECO:0000256" key="2">
    <source>
        <dbReference type="SAM" id="Coils"/>
    </source>
</evidence>
<dbReference type="Gene3D" id="3.40.50.2000">
    <property type="entry name" value="Glycogen Phosphorylase B"/>
    <property type="match status" value="1"/>
</dbReference>
<gene>
    <name evidence="4" type="ORF">FTUN_7531</name>
</gene>
<keyword evidence="2" id="KW-0175">Coiled coil</keyword>
<evidence type="ECO:0000313" key="5">
    <source>
        <dbReference type="Proteomes" id="UP000503447"/>
    </source>
</evidence>
<accession>A0A6M5Z163</accession>
<dbReference type="Pfam" id="PF00534">
    <property type="entry name" value="Glycos_transf_1"/>
    <property type="match status" value="1"/>
</dbReference>
<feature type="coiled-coil region" evidence="2">
    <location>
        <begin position="397"/>
        <end position="442"/>
    </location>
</feature>
<dbReference type="CDD" id="cd03809">
    <property type="entry name" value="GT4_MtfB-like"/>
    <property type="match status" value="1"/>
</dbReference>
<keyword evidence="5" id="KW-1185">Reference proteome</keyword>
<dbReference type="RefSeq" id="WP_171474784.1">
    <property type="nucleotide sequence ID" value="NZ_CP053452.2"/>
</dbReference>
<dbReference type="PANTHER" id="PTHR46401:SF2">
    <property type="entry name" value="GLYCOSYLTRANSFERASE WBBK-RELATED"/>
    <property type="match status" value="1"/>
</dbReference>
<feature type="domain" description="Glycosyl transferase family 1" evidence="3">
    <location>
        <begin position="190"/>
        <end position="341"/>
    </location>
</feature>
<dbReference type="SUPFAM" id="SSF53756">
    <property type="entry name" value="UDP-Glycosyltransferase/glycogen phosphorylase"/>
    <property type="match status" value="1"/>
</dbReference>
<evidence type="ECO:0000256" key="1">
    <source>
        <dbReference type="ARBA" id="ARBA00022679"/>
    </source>
</evidence>
<protein>
    <submittedName>
        <fullName evidence="4">GT4 family glycosyltransferase</fullName>
    </submittedName>
</protein>
<keyword evidence="1 4" id="KW-0808">Transferase</keyword>
<dbReference type="InterPro" id="IPR001296">
    <property type="entry name" value="Glyco_trans_1"/>
</dbReference>
<sequence length="477" mass="52897">MKLGVDLGHITEGATGGLVPYLQGVLEALFVGWPQHEIVIFGSPSNEPLFPNLPPHVRRLTLDAEGYYPLLGVCAAALDIDVLFSAYPSDAEMAFPPARRVVMIPDCQQEFFPEFFDPETLRSRRATFGSVLRGAGAIATLSEHARCTLLSQPDARCRDVFVSSPALRTESHRPTLDSLTDEERGLLPRGDYFIYPANLWPHKNHRRVLEAFERFLRGATRPTEFVFTGHPQGWEDLRRSFPGLPIRHLGFVRRGFLQVLLARARALIFFSLFEGFGMPLLEAFASGTPVACSNTTSLPEVGGDAVATCDPTDPAAMSALMALVSTDEDARARLVERGRERLTRYDWTASAAQLVEAFERVRDRTGGVRSAAPDTVRAVVQFVRTVQADRAARLGVIQNLEAHLRSSEAAQAEQNRRLVNALQEVEADRKHLLARIDHLQAALNRPWPLRWLRSCARLLKRRLPGTSLTGGAGAPRR</sequence>
<proteinExistence type="predicted"/>
<dbReference type="AlphaFoldDB" id="A0A6M5Z163"/>
<dbReference type="PANTHER" id="PTHR46401">
    <property type="entry name" value="GLYCOSYLTRANSFERASE WBBK-RELATED"/>
    <property type="match status" value="1"/>
</dbReference>
<dbReference type="EMBL" id="CP053452">
    <property type="protein sequence ID" value="QJW99908.1"/>
    <property type="molecule type" value="Genomic_DNA"/>
</dbReference>
<dbReference type="KEGG" id="ftj:FTUN_7531"/>
<reference evidence="5" key="1">
    <citation type="submission" date="2020-05" db="EMBL/GenBank/DDBJ databases">
        <title>Frigoriglobus tundricola gen. nov., sp. nov., a psychrotolerant cellulolytic planctomycete of the family Gemmataceae with two divergent copies of 16S rRNA gene.</title>
        <authorList>
            <person name="Kulichevskaya I.S."/>
            <person name="Ivanova A.A."/>
            <person name="Naumoff D.G."/>
            <person name="Beletsky A.V."/>
            <person name="Rijpstra W.I.C."/>
            <person name="Sinninghe Damste J.S."/>
            <person name="Mardanov A.V."/>
            <person name="Ravin N.V."/>
            <person name="Dedysh S.N."/>
        </authorList>
    </citation>
    <scope>NUCLEOTIDE SEQUENCE [LARGE SCALE GENOMIC DNA]</scope>
    <source>
        <strain evidence="5">PL17</strain>
    </source>
</reference>
<evidence type="ECO:0000259" key="3">
    <source>
        <dbReference type="Pfam" id="PF00534"/>
    </source>
</evidence>
<dbReference type="GO" id="GO:0016757">
    <property type="term" value="F:glycosyltransferase activity"/>
    <property type="evidence" value="ECO:0007669"/>
    <property type="project" value="InterPro"/>
</dbReference>
<dbReference type="Proteomes" id="UP000503447">
    <property type="component" value="Chromosome"/>
</dbReference>
<name>A0A6M5Z163_9BACT</name>